<reference evidence="2" key="1">
    <citation type="journal article" date="2020" name="Stud. Mycol.">
        <title>101 Dothideomycetes genomes: a test case for predicting lifestyles and emergence of pathogens.</title>
        <authorList>
            <person name="Haridas S."/>
            <person name="Albert R."/>
            <person name="Binder M."/>
            <person name="Bloem J."/>
            <person name="Labutti K."/>
            <person name="Salamov A."/>
            <person name="Andreopoulos B."/>
            <person name="Baker S."/>
            <person name="Barry K."/>
            <person name="Bills G."/>
            <person name="Bluhm B."/>
            <person name="Cannon C."/>
            <person name="Castanera R."/>
            <person name="Culley D."/>
            <person name="Daum C."/>
            <person name="Ezra D."/>
            <person name="Gonzalez J."/>
            <person name="Henrissat B."/>
            <person name="Kuo A."/>
            <person name="Liang C."/>
            <person name="Lipzen A."/>
            <person name="Lutzoni F."/>
            <person name="Magnuson J."/>
            <person name="Mondo S."/>
            <person name="Nolan M."/>
            <person name="Ohm R."/>
            <person name="Pangilinan J."/>
            <person name="Park H.-J."/>
            <person name="Ramirez L."/>
            <person name="Alfaro M."/>
            <person name="Sun H."/>
            <person name="Tritt A."/>
            <person name="Yoshinaga Y."/>
            <person name="Zwiers L.-H."/>
            <person name="Turgeon B."/>
            <person name="Goodwin S."/>
            <person name="Spatafora J."/>
            <person name="Crous P."/>
            <person name="Grigoriev I."/>
        </authorList>
    </citation>
    <scope>NUCLEOTIDE SEQUENCE</scope>
    <source>
        <strain evidence="2">SCOH1-5</strain>
    </source>
</reference>
<dbReference type="AlphaFoldDB" id="A0A6A6EZY5"/>
<dbReference type="NCBIfam" id="TIGR02464">
    <property type="entry name" value="ribofla_fusion"/>
    <property type="match status" value="1"/>
</dbReference>
<protein>
    <recommendedName>
        <fullName evidence="1">NADAR domain-containing protein</fullName>
    </recommendedName>
</protein>
<dbReference type="CDD" id="cd15457">
    <property type="entry name" value="NADAR"/>
    <property type="match status" value="1"/>
</dbReference>
<gene>
    <name evidence="2" type="ORF">CERZMDRAFT_6310</name>
</gene>
<keyword evidence="3" id="KW-1185">Reference proteome</keyword>
<dbReference type="Gene3D" id="1.10.357.40">
    <property type="entry name" value="YbiA-like"/>
    <property type="match status" value="1"/>
</dbReference>
<dbReference type="EMBL" id="ML992719">
    <property type="protein sequence ID" value="KAF2206499.1"/>
    <property type="molecule type" value="Genomic_DNA"/>
</dbReference>
<evidence type="ECO:0000313" key="3">
    <source>
        <dbReference type="Proteomes" id="UP000799539"/>
    </source>
</evidence>
<feature type="non-terminal residue" evidence="2">
    <location>
        <position position="167"/>
    </location>
</feature>
<dbReference type="InterPro" id="IPR037238">
    <property type="entry name" value="YbiA-like_sf"/>
</dbReference>
<dbReference type="Pfam" id="PF08719">
    <property type="entry name" value="NADAR"/>
    <property type="match status" value="1"/>
</dbReference>
<proteinExistence type="predicted"/>
<dbReference type="SUPFAM" id="SSF143990">
    <property type="entry name" value="YbiA-like"/>
    <property type="match status" value="1"/>
</dbReference>
<sequence>PLFFWKPTQEHGYLGQWHMSAFTDTSNESQTFCCAEQYMMYHKAVLFNDSSIAAQIMRTTSPKQHKALGAKVKKFDEKVWNEHKEEIVEKGNWLKFTQSEELKNRLLSTGERELLEASPYDRIWGIGFHAGTALKVNRDLWGQNLLGKALMRVRDRLKAETQQADGE</sequence>
<evidence type="ECO:0000313" key="2">
    <source>
        <dbReference type="EMBL" id="KAF2206499.1"/>
    </source>
</evidence>
<organism evidence="2 3">
    <name type="scientific">Cercospora zeae-maydis SCOH1-5</name>
    <dbReference type="NCBI Taxonomy" id="717836"/>
    <lineage>
        <taxon>Eukaryota</taxon>
        <taxon>Fungi</taxon>
        <taxon>Dikarya</taxon>
        <taxon>Ascomycota</taxon>
        <taxon>Pezizomycotina</taxon>
        <taxon>Dothideomycetes</taxon>
        <taxon>Dothideomycetidae</taxon>
        <taxon>Mycosphaerellales</taxon>
        <taxon>Mycosphaerellaceae</taxon>
        <taxon>Cercospora</taxon>
    </lineage>
</organism>
<feature type="domain" description="NADAR" evidence="1">
    <location>
        <begin position="3"/>
        <end position="158"/>
    </location>
</feature>
<dbReference type="Proteomes" id="UP000799539">
    <property type="component" value="Unassembled WGS sequence"/>
</dbReference>
<accession>A0A6A6EZY5</accession>
<name>A0A6A6EZY5_9PEZI</name>
<dbReference type="InterPro" id="IPR012816">
    <property type="entry name" value="NADAR"/>
</dbReference>
<dbReference type="OrthoDB" id="206452at2759"/>
<evidence type="ECO:0000259" key="1">
    <source>
        <dbReference type="Pfam" id="PF08719"/>
    </source>
</evidence>
<feature type="non-terminal residue" evidence="2">
    <location>
        <position position="1"/>
    </location>
</feature>